<comment type="caution">
    <text evidence="1">The sequence shown here is derived from an EMBL/GenBank/DDBJ whole genome shotgun (WGS) entry which is preliminary data.</text>
</comment>
<protein>
    <submittedName>
        <fullName evidence="1">Uncharacterized protein</fullName>
    </submittedName>
</protein>
<dbReference type="AlphaFoldDB" id="A0AAD5MKM7"/>
<dbReference type="Proteomes" id="UP001196413">
    <property type="component" value="Unassembled WGS sequence"/>
</dbReference>
<dbReference type="EMBL" id="JAHQIW010003767">
    <property type="protein sequence ID" value="KAJ1360035.1"/>
    <property type="molecule type" value="Genomic_DNA"/>
</dbReference>
<reference evidence="1" key="1">
    <citation type="submission" date="2021-06" db="EMBL/GenBank/DDBJ databases">
        <title>Parelaphostrongylus tenuis whole genome reference sequence.</title>
        <authorList>
            <person name="Garwood T.J."/>
            <person name="Larsen P.A."/>
            <person name="Fountain-Jones N.M."/>
            <person name="Garbe J.R."/>
            <person name="Macchietto M.G."/>
            <person name="Kania S.A."/>
            <person name="Gerhold R.W."/>
            <person name="Richards J.E."/>
            <person name="Wolf T.M."/>
        </authorList>
    </citation>
    <scope>NUCLEOTIDE SEQUENCE</scope>
    <source>
        <strain evidence="1">MNPRO001-30</strain>
        <tissue evidence="1">Meninges</tissue>
    </source>
</reference>
<name>A0AAD5MKM7_PARTN</name>
<accession>A0AAD5MKM7</accession>
<keyword evidence="2" id="KW-1185">Reference proteome</keyword>
<organism evidence="1 2">
    <name type="scientific">Parelaphostrongylus tenuis</name>
    <name type="common">Meningeal worm</name>
    <dbReference type="NCBI Taxonomy" id="148309"/>
    <lineage>
        <taxon>Eukaryota</taxon>
        <taxon>Metazoa</taxon>
        <taxon>Ecdysozoa</taxon>
        <taxon>Nematoda</taxon>
        <taxon>Chromadorea</taxon>
        <taxon>Rhabditida</taxon>
        <taxon>Rhabditina</taxon>
        <taxon>Rhabditomorpha</taxon>
        <taxon>Strongyloidea</taxon>
        <taxon>Metastrongylidae</taxon>
        <taxon>Parelaphostrongylus</taxon>
    </lineage>
</organism>
<evidence type="ECO:0000313" key="2">
    <source>
        <dbReference type="Proteomes" id="UP001196413"/>
    </source>
</evidence>
<gene>
    <name evidence="1" type="ORF">KIN20_018914</name>
</gene>
<proteinExistence type="predicted"/>
<evidence type="ECO:0000313" key="1">
    <source>
        <dbReference type="EMBL" id="KAJ1360035.1"/>
    </source>
</evidence>
<sequence>MTRIVIGLSYLPVVFFHLEKEVPRKRRDSKRTRQVHNPSTGASCACWCYDWTKGVNINELRNGTEVFQQCCPQSTDRVAMIPGAAANVIDAVEHIAYSLNSD</sequence>